<accession>A0ABM6T186</accession>
<evidence type="ECO:0000313" key="2">
    <source>
        <dbReference type="EMBL" id="AVH60426.1"/>
    </source>
</evidence>
<organism evidence="2 3">
    <name type="scientific">Streptomyces dengpaensis</name>
    <dbReference type="NCBI Taxonomy" id="2049881"/>
    <lineage>
        <taxon>Bacteria</taxon>
        <taxon>Bacillati</taxon>
        <taxon>Actinomycetota</taxon>
        <taxon>Actinomycetes</taxon>
        <taxon>Kitasatosporales</taxon>
        <taxon>Streptomycetaceae</taxon>
        <taxon>Streptomyces</taxon>
    </lineage>
</organism>
<evidence type="ECO:0000313" key="3">
    <source>
        <dbReference type="Proteomes" id="UP000238413"/>
    </source>
</evidence>
<gene>
    <name evidence="2" type="ORF">C4B68_36755</name>
</gene>
<evidence type="ECO:0000259" key="1">
    <source>
        <dbReference type="Pfam" id="PF01609"/>
    </source>
</evidence>
<dbReference type="InterPro" id="IPR002559">
    <property type="entry name" value="Transposase_11"/>
</dbReference>
<reference evidence="2 3" key="1">
    <citation type="submission" date="2018-02" db="EMBL/GenBank/DDBJ databases">
        <title>Complete genome sequence of Streptomyces dengpaensis, the producer of angucyclines.</title>
        <authorList>
            <person name="Yumei L."/>
        </authorList>
    </citation>
    <scope>NUCLEOTIDE SEQUENCE [LARGE SCALE GENOMIC DNA]</scope>
    <source>
        <strain evidence="2 3">XZHG99</strain>
    </source>
</reference>
<dbReference type="Proteomes" id="UP000238413">
    <property type="component" value="Chromosome"/>
</dbReference>
<name>A0ABM6T186_9ACTN</name>
<feature type="domain" description="Transposase IS4-like" evidence="1">
    <location>
        <begin position="35"/>
        <end position="154"/>
    </location>
</feature>
<protein>
    <recommendedName>
        <fullName evidence="1">Transposase IS4-like domain-containing protein</fullName>
    </recommendedName>
</protein>
<dbReference type="EMBL" id="CP026652">
    <property type="protein sequence ID" value="AVH60426.1"/>
    <property type="molecule type" value="Genomic_DNA"/>
</dbReference>
<keyword evidence="3" id="KW-1185">Reference proteome</keyword>
<dbReference type="Pfam" id="PF01609">
    <property type="entry name" value="DDE_Tnp_1"/>
    <property type="match status" value="1"/>
</dbReference>
<sequence>MDGTCLRGAVRDDGSRVFVMTAVRHDDTLTAALGQIGAKTNEIPDFAPLLDTIDDTDLADAVVAVDALHAQKDHARYLVEDRGAHYLLSVKNNQPNLARQLKKLPWNQVPVLGKSRDRGHGREGVREVKVVTVNGLLFPRARQVVRIHRKRRRIGTRKCRPRPSTPSPT</sequence>
<proteinExistence type="predicted"/>